<dbReference type="SUPFAM" id="SSF49373">
    <property type="entry name" value="Invasin/intimin cell-adhesion fragments"/>
    <property type="match status" value="1"/>
</dbReference>
<reference evidence="2" key="1">
    <citation type="submission" date="2017-04" db="EMBL/GenBank/DDBJ databases">
        <authorList>
            <person name="Varghese N."/>
            <person name="Submissions S."/>
        </authorList>
    </citation>
    <scope>NUCLEOTIDE SEQUENCE [LARGE SCALE GENOMIC DNA]</scope>
    <source>
        <strain evidence="2">DSM 19835</strain>
    </source>
</reference>
<organism evidence="1 2">
    <name type="scientific">Arenibacter troitsensis</name>
    <dbReference type="NCBI Taxonomy" id="188872"/>
    <lineage>
        <taxon>Bacteria</taxon>
        <taxon>Pseudomonadati</taxon>
        <taxon>Bacteroidota</taxon>
        <taxon>Flavobacteriia</taxon>
        <taxon>Flavobacteriales</taxon>
        <taxon>Flavobacteriaceae</taxon>
        <taxon>Arenibacter</taxon>
    </lineage>
</organism>
<name>A0A1X7ID79_9FLAO</name>
<dbReference type="PROSITE" id="PS51257">
    <property type="entry name" value="PROKAR_LIPOPROTEIN"/>
    <property type="match status" value="1"/>
</dbReference>
<dbReference type="InterPro" id="IPR008964">
    <property type="entry name" value="Invasin/intimin_cell_adhesion"/>
</dbReference>
<dbReference type="InterPro" id="IPR013783">
    <property type="entry name" value="Ig-like_fold"/>
</dbReference>
<dbReference type="RefSeq" id="WP_085496144.1">
    <property type="nucleotide sequence ID" value="NZ_FXAO01000001.1"/>
</dbReference>
<dbReference type="EMBL" id="FXAO01000001">
    <property type="protein sequence ID" value="SMG12588.1"/>
    <property type="molecule type" value="Genomic_DNA"/>
</dbReference>
<dbReference type="STRING" id="188872.SAMN03080602_00693"/>
<accession>A0A1X7ID79</accession>
<dbReference type="OrthoDB" id="980944at2"/>
<evidence type="ECO:0000313" key="2">
    <source>
        <dbReference type="Proteomes" id="UP000193420"/>
    </source>
</evidence>
<dbReference type="AlphaFoldDB" id="A0A1X7ID79"/>
<evidence type="ECO:0000313" key="1">
    <source>
        <dbReference type="EMBL" id="SMG12588.1"/>
    </source>
</evidence>
<sequence>MRWKFYILVMLASLGCREGEEVPNTNLKVEVVAVSHPSSVGDGLEFQFHLQGNGNALLLLENSFGPLLFQPKIINDNAVFNIPPKFTEEAGEYHWKLVSNSKVLLSDKFYLGPRIGNLSKIETYFGPRSIRAGGQDYSMLTIIPTDDYDNPLPDSTVVSISQLVDFKTNVFEVRLKDGLAYSLLYGEEKAGRMLVTAAVNGVPSKELTSIVSPSNSTDFKIGFERVHDFADGNQVVRFMTSPITDRFGNTVNDGTLVNFIVKNKRGELLKSMGTTLAGIASSNMLHPNEEEEWGVTAYITGEAKSNELQLNFKSAIKDFEVKWSKNNRKIIVGPILGFMGQLVPEGLVIELKIYDSNGKFIEDKQAHARSGMGSFELDKGLYLEGDYHITVECAGIKKEMRIKLAQNEME</sequence>
<keyword evidence="2" id="KW-1185">Reference proteome</keyword>
<proteinExistence type="predicted"/>
<dbReference type="Gene3D" id="2.60.40.10">
    <property type="entry name" value="Immunoglobulins"/>
    <property type="match status" value="1"/>
</dbReference>
<dbReference type="Proteomes" id="UP000193420">
    <property type="component" value="Unassembled WGS sequence"/>
</dbReference>
<gene>
    <name evidence="1" type="ORF">SAMN03080602_00693</name>
</gene>
<protein>
    <submittedName>
        <fullName evidence="1">Uncharacterized protein</fullName>
    </submittedName>
</protein>